<protein>
    <submittedName>
        <fullName evidence="1">Uncharacterized protein</fullName>
    </submittedName>
</protein>
<reference evidence="1 2" key="2">
    <citation type="submission" date="2019-09" db="EMBL/GenBank/DDBJ databases">
        <authorList>
            <person name="Jin C."/>
        </authorList>
    </citation>
    <scope>NUCLEOTIDE SEQUENCE [LARGE SCALE GENOMIC DNA]</scope>
    <source>
        <strain evidence="1 2">AN110305</strain>
    </source>
</reference>
<comment type="caution">
    <text evidence="1">The sequence shown here is derived from an EMBL/GenBank/DDBJ whole genome shotgun (WGS) entry which is preliminary data.</text>
</comment>
<sequence length="165" mass="17844">MPDPDGPHSQFNVNLGLDALSGQFNFQFQYTLADLRLEHLEGTLGELDILSDPAFQLQFPTSPGPVQAGLMVNFLHWKLPQLGPVIASVAVQGATNYLDTQGWQLAPSLNGDIRLAQAKWLVLSGSGGCNVNFFGGGARVEPSAQVTIGVEFVLDPQHILRLQNH</sequence>
<evidence type="ECO:0000313" key="2">
    <source>
        <dbReference type="Proteomes" id="UP000323454"/>
    </source>
</evidence>
<gene>
    <name evidence="1" type="ORF">F0L68_30480</name>
</gene>
<name>A0A5B2WU25_9PSEU</name>
<organism evidence="1 2">
    <name type="scientific">Solihabitans fulvus</name>
    <dbReference type="NCBI Taxonomy" id="1892852"/>
    <lineage>
        <taxon>Bacteria</taxon>
        <taxon>Bacillati</taxon>
        <taxon>Actinomycetota</taxon>
        <taxon>Actinomycetes</taxon>
        <taxon>Pseudonocardiales</taxon>
        <taxon>Pseudonocardiaceae</taxon>
        <taxon>Solihabitans</taxon>
    </lineage>
</organism>
<evidence type="ECO:0000313" key="1">
    <source>
        <dbReference type="EMBL" id="KAA2254508.1"/>
    </source>
</evidence>
<dbReference type="Proteomes" id="UP000323454">
    <property type="component" value="Unassembled WGS sequence"/>
</dbReference>
<reference evidence="1 2" key="1">
    <citation type="submission" date="2019-09" db="EMBL/GenBank/DDBJ databases">
        <title>Goodfellowia gen. nov., a new genus of the Pseudonocardineae related to Actinoalloteichus, containing Goodfellowia coeruleoviolacea gen. nov., comb. nov. gen. nov., comb. nov.</title>
        <authorList>
            <person name="Labeda D."/>
        </authorList>
    </citation>
    <scope>NUCLEOTIDE SEQUENCE [LARGE SCALE GENOMIC DNA]</scope>
    <source>
        <strain evidence="1 2">AN110305</strain>
    </source>
</reference>
<proteinExistence type="predicted"/>
<keyword evidence="2" id="KW-1185">Reference proteome</keyword>
<dbReference type="AlphaFoldDB" id="A0A5B2WU25"/>
<dbReference type="EMBL" id="VUOB01000061">
    <property type="protein sequence ID" value="KAA2254508.1"/>
    <property type="molecule type" value="Genomic_DNA"/>
</dbReference>
<accession>A0A5B2WU25</accession>
<dbReference type="RefSeq" id="WP_149853304.1">
    <property type="nucleotide sequence ID" value="NZ_VUOB01000061.1"/>
</dbReference>